<dbReference type="HAMAP" id="MF_00102">
    <property type="entry name" value="DapB"/>
    <property type="match status" value="1"/>
</dbReference>
<feature type="binding site" evidence="13">
    <location>
        <position position="158"/>
    </location>
    <ligand>
        <name>(S)-2,3,4,5-tetrahydrodipicolinate</name>
        <dbReference type="ChEBI" id="CHEBI:16845"/>
    </ligand>
</feature>
<dbReference type="EMBL" id="CP009508">
    <property type="protein sequence ID" value="AKB38806.1"/>
    <property type="molecule type" value="Genomic_DNA"/>
</dbReference>
<feature type="binding site" evidence="13">
    <location>
        <begin position="99"/>
        <end position="101"/>
    </location>
    <ligand>
        <name>NAD(+)</name>
        <dbReference type="ChEBI" id="CHEBI:57540"/>
    </ligand>
</feature>
<dbReference type="CDD" id="cd02274">
    <property type="entry name" value="DHDPR_N"/>
    <property type="match status" value="1"/>
</dbReference>
<dbReference type="UniPathway" id="UPA00034">
    <property type="reaction ID" value="UER00018"/>
</dbReference>
<dbReference type="Proteomes" id="UP000033123">
    <property type="component" value="Chromosome"/>
</dbReference>
<keyword evidence="2 13" id="KW-0963">Cytoplasm</keyword>
<evidence type="ECO:0000313" key="17">
    <source>
        <dbReference type="Proteomes" id="UP000033123"/>
    </source>
</evidence>
<dbReference type="GO" id="GO:0009089">
    <property type="term" value="P:lysine biosynthetic process via diaminopimelate"/>
    <property type="evidence" value="ECO:0007669"/>
    <property type="project" value="UniProtKB-UniRule"/>
</dbReference>
<evidence type="ECO:0000256" key="13">
    <source>
        <dbReference type="HAMAP-Rule" id="MF_00102"/>
    </source>
</evidence>
<dbReference type="PATRIC" id="fig|1434118.4.peg.5404"/>
<evidence type="ECO:0000256" key="12">
    <source>
        <dbReference type="ARBA" id="ARBA00049396"/>
    </source>
</evidence>
<gene>
    <name evidence="13" type="primary">dapB</name>
    <name evidence="16" type="ORF">MSSAC_4216</name>
</gene>
<evidence type="ECO:0000256" key="10">
    <source>
        <dbReference type="ARBA" id="ARBA00038983"/>
    </source>
</evidence>
<dbReference type="AlphaFoldDB" id="A0A0E3LED0"/>
<dbReference type="FunFam" id="3.30.360.10:FF:000004">
    <property type="entry name" value="4-hydroxy-tetrahydrodipicolinate reductase"/>
    <property type="match status" value="1"/>
</dbReference>
<dbReference type="InterPro" id="IPR022663">
    <property type="entry name" value="DapB_C"/>
</dbReference>
<evidence type="ECO:0000259" key="14">
    <source>
        <dbReference type="Pfam" id="PF01113"/>
    </source>
</evidence>
<evidence type="ECO:0000256" key="6">
    <source>
        <dbReference type="ARBA" id="ARBA00023002"/>
    </source>
</evidence>
<dbReference type="GO" id="GO:0050661">
    <property type="term" value="F:NADP binding"/>
    <property type="evidence" value="ECO:0007669"/>
    <property type="project" value="UniProtKB-UniRule"/>
</dbReference>
<feature type="binding site" evidence="13">
    <location>
        <begin position="125"/>
        <end position="128"/>
    </location>
    <ligand>
        <name>NAD(+)</name>
        <dbReference type="ChEBI" id="CHEBI:57540"/>
    </ligand>
</feature>
<evidence type="ECO:0000256" key="3">
    <source>
        <dbReference type="ARBA" id="ARBA00022605"/>
    </source>
</evidence>
<comment type="caution">
    <text evidence="13">Lacks conserved residue(s) required for the propagation of feature annotation.</text>
</comment>
<name>A0A0E3LED0_9EURY</name>
<feature type="binding site" evidence="13">
    <location>
        <position position="41"/>
    </location>
    <ligand>
        <name>NAD(+)</name>
        <dbReference type="ChEBI" id="CHEBI:57540"/>
    </ligand>
</feature>
<evidence type="ECO:0000256" key="8">
    <source>
        <dbReference type="ARBA" id="ARBA00023154"/>
    </source>
</evidence>
<dbReference type="InterPro" id="IPR000846">
    <property type="entry name" value="DapB_N"/>
</dbReference>
<proteinExistence type="inferred from homology"/>
<protein>
    <recommendedName>
        <fullName evidence="10 13">4-hydroxy-tetrahydrodipicolinate reductase</fullName>
        <shortName evidence="13">HTPA reductase</shortName>
        <ecNumber evidence="10 13">1.17.1.8</ecNumber>
    </recommendedName>
</protein>
<feature type="active site" description="Proton donor" evidence="13">
    <location>
        <position position="161"/>
    </location>
</feature>
<dbReference type="PANTHER" id="PTHR20836">
    <property type="entry name" value="DIHYDRODIPICOLINATE REDUCTASE"/>
    <property type="match status" value="1"/>
</dbReference>
<keyword evidence="3 13" id="KW-0028">Amino-acid biosynthesis</keyword>
<keyword evidence="7 13" id="KW-0520">NAD</keyword>
<dbReference type="STRING" id="1434118.MSSAC_4216"/>
<dbReference type="KEGG" id="msj:MSSAC_4216"/>
<feature type="active site" description="Proton donor/acceptor" evidence="13">
    <location>
        <position position="157"/>
    </location>
</feature>
<evidence type="ECO:0000256" key="7">
    <source>
        <dbReference type="ARBA" id="ARBA00023027"/>
    </source>
</evidence>
<dbReference type="GeneID" id="24862752"/>
<keyword evidence="6 13" id="KW-0560">Oxidoreductase</keyword>
<comment type="pathway">
    <text evidence="9 13">Amino-acid biosynthesis; L-lysine biosynthesis via DAP pathway; (S)-tetrahydrodipicolinate from L-aspartate: step 4/4.</text>
</comment>
<comment type="function">
    <text evidence="13">Catalyzes the conversion of 4-hydroxy-tetrahydrodipicolinate (HTPA) to tetrahydrodipicolinate.</text>
</comment>
<sequence>MISAAVLGACGRMGSLIIENITCSTDMQLVAAFDIGNIGKDAGEFAHVGNLGIQISDVKDLETVLKKTQADVLIDFTIAGATIVNSPIAAGCGVNLIIGTTGLTPEQRAVIDEAIRKNKVRAVISPNYSVGVNVFFKIVREAAKYLSDYDTEIIEAHHNQKKDAPSGTALRAADVISEALGGKEYVYGREGIAPRGKEIGIHAVRGGDITGDHTVLFVGNSERIEIRHMAHSRQIFAKGAVRAAEWICKQEPGIYSMDDVLGL</sequence>
<dbReference type="PROSITE" id="PS01298">
    <property type="entry name" value="DAPB"/>
    <property type="match status" value="1"/>
</dbReference>
<evidence type="ECO:0000256" key="4">
    <source>
        <dbReference type="ARBA" id="ARBA00022857"/>
    </source>
</evidence>
<comment type="catalytic activity">
    <reaction evidence="11 13">
        <text>(S)-2,3,4,5-tetrahydrodipicolinate + NADP(+) + H2O = (2S,4S)-4-hydroxy-2,3,4,5-tetrahydrodipicolinate + NADPH + H(+)</text>
        <dbReference type="Rhea" id="RHEA:35331"/>
        <dbReference type="ChEBI" id="CHEBI:15377"/>
        <dbReference type="ChEBI" id="CHEBI:15378"/>
        <dbReference type="ChEBI" id="CHEBI:16845"/>
        <dbReference type="ChEBI" id="CHEBI:57783"/>
        <dbReference type="ChEBI" id="CHEBI:58349"/>
        <dbReference type="ChEBI" id="CHEBI:67139"/>
        <dbReference type="EC" id="1.17.1.8"/>
    </reaction>
</comment>
<dbReference type="NCBIfam" id="TIGR00036">
    <property type="entry name" value="dapB"/>
    <property type="match status" value="1"/>
</dbReference>
<evidence type="ECO:0000313" key="16">
    <source>
        <dbReference type="EMBL" id="AKB38806.1"/>
    </source>
</evidence>
<feature type="domain" description="Dihydrodipicolinate reductase C-terminal" evidence="15">
    <location>
        <begin position="131"/>
        <end position="261"/>
    </location>
</feature>
<dbReference type="SUPFAM" id="SSF51735">
    <property type="entry name" value="NAD(P)-binding Rossmann-fold domains"/>
    <property type="match status" value="1"/>
</dbReference>
<keyword evidence="4 13" id="KW-0521">NADP</keyword>
<dbReference type="GO" id="GO:0016726">
    <property type="term" value="F:oxidoreductase activity, acting on CH or CH2 groups, NAD or NADP as acceptor"/>
    <property type="evidence" value="ECO:0007669"/>
    <property type="project" value="UniProtKB-UniRule"/>
</dbReference>
<comment type="subcellular location">
    <subcellularLocation>
        <location evidence="13">Cytoplasm</location>
    </subcellularLocation>
</comment>
<dbReference type="Gene3D" id="3.40.50.720">
    <property type="entry name" value="NAD(P)-binding Rossmann-like Domain"/>
    <property type="match status" value="1"/>
</dbReference>
<dbReference type="GO" id="GO:0051287">
    <property type="term" value="F:NAD binding"/>
    <property type="evidence" value="ECO:0007669"/>
    <property type="project" value="UniProtKB-UniRule"/>
</dbReference>
<feature type="binding site" evidence="13">
    <location>
        <begin position="8"/>
        <end position="13"/>
    </location>
    <ligand>
        <name>NAD(+)</name>
        <dbReference type="ChEBI" id="CHEBI:57540"/>
    </ligand>
</feature>
<dbReference type="PIRSF" id="PIRSF000161">
    <property type="entry name" value="DHPR"/>
    <property type="match status" value="1"/>
</dbReference>
<keyword evidence="8 13" id="KW-0457">Lysine biosynthesis</keyword>
<reference evidence="16 17" key="1">
    <citation type="submission" date="2014-07" db="EMBL/GenBank/DDBJ databases">
        <title>Methanogenic archaea and the global carbon cycle.</title>
        <authorList>
            <person name="Henriksen J.R."/>
            <person name="Luke J."/>
            <person name="Reinhart S."/>
            <person name="Benedict M.N."/>
            <person name="Youngblut N.D."/>
            <person name="Metcalf M.E."/>
            <person name="Whitaker R.J."/>
            <person name="Metcalf W.W."/>
        </authorList>
    </citation>
    <scope>NUCLEOTIDE SEQUENCE [LARGE SCALE GENOMIC DNA]</scope>
    <source>
        <strain evidence="16 17">C2J</strain>
    </source>
</reference>
<dbReference type="GO" id="GO:0005737">
    <property type="term" value="C:cytoplasm"/>
    <property type="evidence" value="ECO:0007669"/>
    <property type="project" value="UniProtKB-SubCell"/>
</dbReference>
<comment type="subunit">
    <text evidence="13">Homotetramer.</text>
</comment>
<dbReference type="PANTHER" id="PTHR20836:SF0">
    <property type="entry name" value="4-HYDROXY-TETRAHYDRODIPICOLINATE REDUCTASE 1, CHLOROPLASTIC-RELATED"/>
    <property type="match status" value="1"/>
</dbReference>
<dbReference type="EC" id="1.17.1.8" evidence="10 13"/>
<dbReference type="InterPro" id="IPR036291">
    <property type="entry name" value="NAD(P)-bd_dom_sf"/>
</dbReference>
<evidence type="ECO:0000256" key="2">
    <source>
        <dbReference type="ARBA" id="ARBA00022490"/>
    </source>
</evidence>
<evidence type="ECO:0000256" key="11">
    <source>
        <dbReference type="ARBA" id="ARBA00049080"/>
    </source>
</evidence>
<keyword evidence="5 13" id="KW-0220">Diaminopimelate biosynthesis</keyword>
<dbReference type="SUPFAM" id="SSF55347">
    <property type="entry name" value="Glyceraldehyde-3-phosphate dehydrogenase-like, C-terminal domain"/>
    <property type="match status" value="1"/>
</dbReference>
<dbReference type="GO" id="GO:0008839">
    <property type="term" value="F:4-hydroxy-tetrahydrodipicolinate reductase"/>
    <property type="evidence" value="ECO:0007669"/>
    <property type="project" value="UniProtKB-UniRule"/>
</dbReference>
<accession>A0A0E3LED0</accession>
<dbReference type="Pfam" id="PF05173">
    <property type="entry name" value="DapB_C"/>
    <property type="match status" value="1"/>
</dbReference>
<evidence type="ECO:0000256" key="5">
    <source>
        <dbReference type="ARBA" id="ARBA00022915"/>
    </source>
</evidence>
<dbReference type="Pfam" id="PF01113">
    <property type="entry name" value="DapB_N"/>
    <property type="match status" value="1"/>
</dbReference>
<dbReference type="GO" id="GO:0019877">
    <property type="term" value="P:diaminopimelate biosynthetic process"/>
    <property type="evidence" value="ECO:0007669"/>
    <property type="project" value="UniProtKB-UniRule"/>
</dbReference>
<comment type="caution">
    <text evidence="13">Was originally thought to be a dihydrodipicolinate reductase (DHDPR), catalyzing the conversion of dihydrodipicolinate to tetrahydrodipicolinate. However, it was shown in E.coli that the substrate of the enzymatic reaction is not dihydrodipicolinate (DHDP) but in fact (2S,4S)-4-hydroxy-2,3,4,5-tetrahydrodipicolinic acid (HTPA), the product released by the DapA-catalyzed reaction.</text>
</comment>
<dbReference type="HOGENOM" id="CLU_047479_2_1_2"/>
<comment type="similarity">
    <text evidence="1 13">Belongs to the DapB family.</text>
</comment>
<dbReference type="GeneID" id="41607913"/>
<feature type="domain" description="Dihydrodipicolinate reductase N-terminal" evidence="14">
    <location>
        <begin position="3"/>
        <end position="128"/>
    </location>
</feature>
<dbReference type="InterPro" id="IPR022664">
    <property type="entry name" value="DapB_N_CS"/>
</dbReference>
<organism evidence="16 17">
    <name type="scientific">Methanosarcina siciliae C2J</name>
    <dbReference type="NCBI Taxonomy" id="1434118"/>
    <lineage>
        <taxon>Archaea</taxon>
        <taxon>Methanobacteriati</taxon>
        <taxon>Methanobacteriota</taxon>
        <taxon>Stenosarchaea group</taxon>
        <taxon>Methanomicrobia</taxon>
        <taxon>Methanosarcinales</taxon>
        <taxon>Methanosarcinaceae</taxon>
        <taxon>Methanosarcina</taxon>
    </lineage>
</organism>
<feature type="binding site" evidence="13">
    <location>
        <begin position="167"/>
        <end position="168"/>
    </location>
    <ligand>
        <name>(S)-2,3,4,5-tetrahydrodipicolinate</name>
        <dbReference type="ChEBI" id="CHEBI:16845"/>
    </ligand>
</feature>
<dbReference type="RefSeq" id="WP_048174235.1">
    <property type="nucleotide sequence ID" value="NZ_CP009508.1"/>
</dbReference>
<evidence type="ECO:0000259" key="15">
    <source>
        <dbReference type="Pfam" id="PF05173"/>
    </source>
</evidence>
<dbReference type="InterPro" id="IPR023940">
    <property type="entry name" value="DHDPR_bac"/>
</dbReference>
<evidence type="ECO:0000256" key="9">
    <source>
        <dbReference type="ARBA" id="ARBA00037922"/>
    </source>
</evidence>
<dbReference type="Gene3D" id="3.30.360.10">
    <property type="entry name" value="Dihydrodipicolinate Reductase, domain 2"/>
    <property type="match status" value="1"/>
</dbReference>
<evidence type="ECO:0000256" key="1">
    <source>
        <dbReference type="ARBA" id="ARBA00006642"/>
    </source>
</evidence>
<comment type="catalytic activity">
    <reaction evidence="12 13">
        <text>(S)-2,3,4,5-tetrahydrodipicolinate + NAD(+) + H2O = (2S,4S)-4-hydroxy-2,3,4,5-tetrahydrodipicolinate + NADH + H(+)</text>
        <dbReference type="Rhea" id="RHEA:35323"/>
        <dbReference type="ChEBI" id="CHEBI:15377"/>
        <dbReference type="ChEBI" id="CHEBI:15378"/>
        <dbReference type="ChEBI" id="CHEBI:16845"/>
        <dbReference type="ChEBI" id="CHEBI:57540"/>
        <dbReference type="ChEBI" id="CHEBI:57945"/>
        <dbReference type="ChEBI" id="CHEBI:67139"/>
        <dbReference type="EC" id="1.17.1.8"/>
    </reaction>
</comment>